<evidence type="ECO:0000256" key="6">
    <source>
        <dbReference type="ARBA" id="ARBA00023242"/>
    </source>
</evidence>
<dbReference type="Proteomes" id="UP000749293">
    <property type="component" value="Unassembled WGS sequence"/>
</dbReference>
<keyword evidence="1" id="KW-0479">Metal-binding</keyword>
<dbReference type="GO" id="GO:0006351">
    <property type="term" value="P:DNA-templated transcription"/>
    <property type="evidence" value="ECO:0007669"/>
    <property type="project" value="InterPro"/>
</dbReference>
<evidence type="ECO:0000256" key="7">
    <source>
        <dbReference type="SAM" id="MobiDB-lite"/>
    </source>
</evidence>
<organism evidence="9 10">
    <name type="scientific">Geosmithia morbida</name>
    <dbReference type="NCBI Taxonomy" id="1094350"/>
    <lineage>
        <taxon>Eukaryota</taxon>
        <taxon>Fungi</taxon>
        <taxon>Dikarya</taxon>
        <taxon>Ascomycota</taxon>
        <taxon>Pezizomycotina</taxon>
        <taxon>Sordariomycetes</taxon>
        <taxon>Hypocreomycetidae</taxon>
        <taxon>Hypocreales</taxon>
        <taxon>Bionectriaceae</taxon>
        <taxon>Geosmithia</taxon>
    </lineage>
</organism>
<evidence type="ECO:0000256" key="2">
    <source>
        <dbReference type="ARBA" id="ARBA00022833"/>
    </source>
</evidence>
<dbReference type="GO" id="GO:0003677">
    <property type="term" value="F:DNA binding"/>
    <property type="evidence" value="ECO:0007669"/>
    <property type="project" value="UniProtKB-KW"/>
</dbReference>
<evidence type="ECO:0000313" key="9">
    <source>
        <dbReference type="EMBL" id="KAF4124302.1"/>
    </source>
</evidence>
<evidence type="ECO:0000313" key="10">
    <source>
        <dbReference type="Proteomes" id="UP000749293"/>
    </source>
</evidence>
<evidence type="ECO:0000256" key="1">
    <source>
        <dbReference type="ARBA" id="ARBA00022723"/>
    </source>
</evidence>
<sequence>MRGSILSATARCPGVRHAKRDPSCASTAMAHRDEGNDACDLIPVVRRQCRILSDECKRTRPPSKQYVQALLARIQSLEEALSSQAGSAAESTIDPPKGEVQHSPPPAALPPTASDAASPIHTLIDAITPSPGRLHVSDTGQLRFFYSRNHQLLSSDAVASPSDAQKRGYAAARRLTGVADVPQDLRDHLLDLFWCWQNSWHYLVPEKAFLHDLHREHSGRFCSPLLLLAIFSVTSRLSDRPEVRLDVDDPDTAGEAYANEAKVMLNCEFESPTTMTVQAAALLAVREMALDMESSGWVYSGIATRMAFNLGLHLDCSDAVTRGVISCDEAEARSITWWGCYMIDRMFSVGWGRPATIPYRSITVEKPSLYGETEHREWRPIPRAVSDVVIRTSYGVTNFHYVLELFGIMSKILEQDPADICTARISAPVRSALFTTSLRVVTEAETRSNSLQYHTAVVLLHRPFFQMFRQDFPLKGQDTGPHDIHIQACRTSAEWISNIIRIYKVNYTLRRIPIFAVHCTVTAATVHLADTMSADAELRKKAIQRLQVCVLGLREMSTAWNSGTRCILSIQRLANECNAGAEALNATEAVSESEGS</sequence>
<comment type="caution">
    <text evidence="9">The sequence shown here is derived from an EMBL/GenBank/DDBJ whole genome shotgun (WGS) entry which is preliminary data.</text>
</comment>
<dbReference type="InterPro" id="IPR007219">
    <property type="entry name" value="XnlR_reg_dom"/>
</dbReference>
<evidence type="ECO:0000256" key="5">
    <source>
        <dbReference type="ARBA" id="ARBA00023163"/>
    </source>
</evidence>
<keyword evidence="3" id="KW-0805">Transcription regulation</keyword>
<dbReference type="AlphaFoldDB" id="A0A9P4YXG2"/>
<dbReference type="OrthoDB" id="2154091at2759"/>
<dbReference type="PANTHER" id="PTHR31313:SF83">
    <property type="entry name" value="ZN(II)2CYS6 TRANSCRIPTION FACTOR (EUROFUNG)"/>
    <property type="match status" value="1"/>
</dbReference>
<dbReference type="GeneID" id="55971196"/>
<accession>A0A9P4YXG2</accession>
<dbReference type="Pfam" id="PF04082">
    <property type="entry name" value="Fungal_trans"/>
    <property type="match status" value="1"/>
</dbReference>
<proteinExistence type="predicted"/>
<dbReference type="InterPro" id="IPR051615">
    <property type="entry name" value="Transcr_Regulatory_Elem"/>
</dbReference>
<dbReference type="EMBL" id="JAANYQ010000004">
    <property type="protein sequence ID" value="KAF4124302.1"/>
    <property type="molecule type" value="Genomic_DNA"/>
</dbReference>
<evidence type="ECO:0000256" key="3">
    <source>
        <dbReference type="ARBA" id="ARBA00023015"/>
    </source>
</evidence>
<dbReference type="RefSeq" id="XP_035322954.1">
    <property type="nucleotide sequence ID" value="XM_035466942.1"/>
</dbReference>
<dbReference type="CDD" id="cd12148">
    <property type="entry name" value="fungal_TF_MHR"/>
    <property type="match status" value="1"/>
</dbReference>
<keyword evidence="10" id="KW-1185">Reference proteome</keyword>
<evidence type="ECO:0000256" key="4">
    <source>
        <dbReference type="ARBA" id="ARBA00023125"/>
    </source>
</evidence>
<feature type="region of interest" description="Disordered" evidence="7">
    <location>
        <begin position="82"/>
        <end position="115"/>
    </location>
</feature>
<keyword evidence="4" id="KW-0238">DNA-binding</keyword>
<name>A0A9P4YXG2_9HYPO</name>
<keyword evidence="6" id="KW-0539">Nucleus</keyword>
<feature type="domain" description="Xylanolytic transcriptional activator regulatory" evidence="8">
    <location>
        <begin position="296"/>
        <end position="373"/>
    </location>
</feature>
<keyword evidence="2" id="KW-0862">Zinc</keyword>
<dbReference type="GO" id="GO:0008270">
    <property type="term" value="F:zinc ion binding"/>
    <property type="evidence" value="ECO:0007669"/>
    <property type="project" value="InterPro"/>
</dbReference>
<evidence type="ECO:0000259" key="8">
    <source>
        <dbReference type="SMART" id="SM00906"/>
    </source>
</evidence>
<dbReference type="PANTHER" id="PTHR31313">
    <property type="entry name" value="TY1 ENHANCER ACTIVATOR"/>
    <property type="match status" value="1"/>
</dbReference>
<gene>
    <name evidence="9" type="ORF">GMORB2_4968</name>
</gene>
<dbReference type="SMART" id="SM00906">
    <property type="entry name" value="Fungal_trans"/>
    <property type="match status" value="1"/>
</dbReference>
<keyword evidence="5" id="KW-0804">Transcription</keyword>
<protein>
    <submittedName>
        <fullName evidence="9">Fungal trans</fullName>
    </submittedName>
</protein>
<reference evidence="9" key="1">
    <citation type="submission" date="2020-03" db="EMBL/GenBank/DDBJ databases">
        <title>Site-based positive gene gene selection in Geosmithia morbida across the United States reveals a broad range of putative effectors and factors for local host and environmental adapation.</title>
        <authorList>
            <person name="Onufrak A."/>
            <person name="Murdoch R.W."/>
            <person name="Gazis R."/>
            <person name="Huff M."/>
            <person name="Staton M."/>
            <person name="Klingeman W."/>
            <person name="Hadziabdic D."/>
        </authorList>
    </citation>
    <scope>NUCLEOTIDE SEQUENCE</scope>
    <source>
        <strain evidence="9">1262</strain>
    </source>
</reference>